<gene>
    <name evidence="2" type="ORF">BDEG_25215</name>
</gene>
<feature type="region of interest" description="Disordered" evidence="1">
    <location>
        <begin position="371"/>
        <end position="398"/>
    </location>
</feature>
<evidence type="ECO:0000313" key="2">
    <source>
        <dbReference type="EMBL" id="OAJ41646.1"/>
    </source>
</evidence>
<feature type="compositionally biased region" description="Polar residues" evidence="1">
    <location>
        <begin position="449"/>
        <end position="467"/>
    </location>
</feature>
<dbReference type="EMBL" id="DS022306">
    <property type="protein sequence ID" value="OAJ41646.1"/>
    <property type="molecule type" value="Genomic_DNA"/>
</dbReference>
<dbReference type="PROSITE" id="PS50330">
    <property type="entry name" value="UIM"/>
    <property type="match status" value="1"/>
</dbReference>
<dbReference type="OrthoDB" id="10641712at2759"/>
<accession>A0A177WPC4</accession>
<feature type="region of interest" description="Disordered" evidence="1">
    <location>
        <begin position="426"/>
        <end position="483"/>
    </location>
</feature>
<feature type="region of interest" description="Disordered" evidence="1">
    <location>
        <begin position="1"/>
        <end position="34"/>
    </location>
</feature>
<feature type="region of interest" description="Disordered" evidence="1">
    <location>
        <begin position="268"/>
        <end position="290"/>
    </location>
</feature>
<reference evidence="2 3" key="2">
    <citation type="submission" date="2016-05" db="EMBL/GenBank/DDBJ databases">
        <title>Lineage-specific infection strategies underlie the spectrum of fungal disease in amphibians.</title>
        <authorList>
            <person name="Cuomo C.A."/>
            <person name="Farrer R.A."/>
            <person name="James T."/>
            <person name="Longcore J."/>
            <person name="Birren B."/>
        </authorList>
    </citation>
    <scope>NUCLEOTIDE SEQUENCE [LARGE SCALE GENOMIC DNA]</scope>
    <source>
        <strain evidence="2 3">JEL423</strain>
    </source>
</reference>
<dbReference type="InterPro" id="IPR003903">
    <property type="entry name" value="UIM_dom"/>
</dbReference>
<proteinExistence type="predicted"/>
<evidence type="ECO:0000256" key="1">
    <source>
        <dbReference type="SAM" id="MobiDB-lite"/>
    </source>
</evidence>
<organism evidence="2 3">
    <name type="scientific">Batrachochytrium dendrobatidis (strain JEL423)</name>
    <dbReference type="NCBI Taxonomy" id="403673"/>
    <lineage>
        <taxon>Eukaryota</taxon>
        <taxon>Fungi</taxon>
        <taxon>Fungi incertae sedis</taxon>
        <taxon>Chytridiomycota</taxon>
        <taxon>Chytridiomycota incertae sedis</taxon>
        <taxon>Chytridiomycetes</taxon>
        <taxon>Rhizophydiales</taxon>
        <taxon>Rhizophydiales incertae sedis</taxon>
        <taxon>Batrachochytrium</taxon>
    </lineage>
</organism>
<reference evidence="2 3" key="1">
    <citation type="submission" date="2006-10" db="EMBL/GenBank/DDBJ databases">
        <title>The Genome Sequence of Batrachochytrium dendrobatidis JEL423.</title>
        <authorList>
            <consortium name="The Broad Institute Genome Sequencing Platform"/>
            <person name="Birren B."/>
            <person name="Lander E."/>
            <person name="Galagan J."/>
            <person name="Cuomo C."/>
            <person name="Devon K."/>
            <person name="Jaffe D."/>
            <person name="Butler J."/>
            <person name="Alvarez P."/>
            <person name="Gnerre S."/>
            <person name="Grabherr M."/>
            <person name="Kleber M."/>
            <person name="Mauceli E."/>
            <person name="Brockman W."/>
            <person name="Young S."/>
            <person name="LaButti K."/>
            <person name="Sykes S."/>
            <person name="DeCaprio D."/>
            <person name="Crawford M."/>
            <person name="Koehrsen M."/>
            <person name="Engels R."/>
            <person name="Montgomery P."/>
            <person name="Pearson M."/>
            <person name="Howarth C."/>
            <person name="Larson L."/>
            <person name="White J."/>
            <person name="O'Leary S."/>
            <person name="Kodira C."/>
            <person name="Zeng Q."/>
            <person name="Yandava C."/>
            <person name="Alvarado L."/>
            <person name="Longcore J."/>
            <person name="James T."/>
        </authorList>
    </citation>
    <scope>NUCLEOTIDE SEQUENCE [LARGE SCALE GENOMIC DNA]</scope>
    <source>
        <strain evidence="2 3">JEL423</strain>
    </source>
</reference>
<feature type="compositionally biased region" description="Basic and acidic residues" evidence="1">
    <location>
        <begin position="276"/>
        <end position="286"/>
    </location>
</feature>
<dbReference type="VEuPathDB" id="FungiDB:BDEG_25215"/>
<evidence type="ECO:0000313" key="3">
    <source>
        <dbReference type="Proteomes" id="UP000077115"/>
    </source>
</evidence>
<feature type="compositionally biased region" description="Basic and acidic residues" evidence="1">
    <location>
        <begin position="469"/>
        <end position="479"/>
    </location>
</feature>
<dbReference type="AlphaFoldDB" id="A0A177WPC4"/>
<dbReference type="Proteomes" id="UP000077115">
    <property type="component" value="Unassembled WGS sequence"/>
</dbReference>
<dbReference type="Gene3D" id="3.90.70.80">
    <property type="match status" value="1"/>
</dbReference>
<name>A0A177WPC4_BATDL</name>
<feature type="region of interest" description="Disordered" evidence="1">
    <location>
        <begin position="528"/>
        <end position="560"/>
    </location>
</feature>
<feature type="compositionally biased region" description="Low complexity" evidence="1">
    <location>
        <begin position="378"/>
        <end position="398"/>
    </location>
</feature>
<dbReference type="CDD" id="cd22744">
    <property type="entry name" value="OTU"/>
    <property type="match status" value="1"/>
</dbReference>
<sequence>MEIEPSITFPKQPSAHDPTLSRTLPPLPTLSKNGMEYTLSEQRTKSTDEISGKLFDVNFLPMDAVRSGYVASSEGDANSEGALLFSQKSDTDLKKPSDHTLLIMSFMDKLKEDGLLISRVKTSNSLFRACADLTLGNERLYQLIKDDFLEFTESNWNLYQHLSKSPAQPILTYSQYQAGVFGPHCNRTRRIGFFELQIMADMLNQSLHIFKAGNEQLWPLVVDPCLNRSALKRNEKSNDSAQPLKLGVIGESQYVPIRFQNSPTLKKKSTSQRTVRISEEDPKKIQEASMNAQSQKLIDDEICRVFSQGQKQLYQTAQTAPNIQLISLGSASIEDMALDHYNNSLNSDMVMTDSMYDWDCQSVSSVGAIDGSESADWSNKSHSRGSSGSKNGNGLDGSSKLARKLLAKGEFSPRFERSHAEIYNASGSGSTALDHNDVDLNNEGATKGSLLSQRKLSTKQSHQSQPPYQDRHRNNSHDHSKPRHHHIEFAASNEQGGSDSSITEEEFRQIQSAIELSLKDHQVGYRGGDKIEDTSSSGSKGIDGLSIRSSFENKQIQDDDSFIHEQIGSNKEDYDEEAALQQALSQSLIEFEDQTRRKLFHSKNKGKGRAE</sequence>
<protein>
    <submittedName>
        <fullName evidence="2">Uncharacterized protein</fullName>
    </submittedName>
</protein>